<dbReference type="STRING" id="41067.A0A2I2FMG5"/>
<accession>A0A2I2FMG5</accession>
<dbReference type="GO" id="GO:0030151">
    <property type="term" value="F:molybdenum ion binding"/>
    <property type="evidence" value="ECO:0007669"/>
    <property type="project" value="InterPro"/>
</dbReference>
<dbReference type="SUPFAM" id="SSF50800">
    <property type="entry name" value="PK beta-barrel domain-like"/>
    <property type="match status" value="1"/>
</dbReference>
<dbReference type="EMBL" id="KZ559119">
    <property type="protein sequence ID" value="PLB41820.1"/>
    <property type="molecule type" value="Genomic_DNA"/>
</dbReference>
<dbReference type="Proteomes" id="UP000234585">
    <property type="component" value="Unassembled WGS sequence"/>
</dbReference>
<dbReference type="PANTHER" id="PTHR14237:SF34">
    <property type="entry name" value="MOSC DOMAIN PROTEIN (AFU_ORTHOLOGUE AFUA_2G07820)"/>
    <property type="match status" value="1"/>
</dbReference>
<dbReference type="InterPro" id="IPR011037">
    <property type="entry name" value="Pyrv_Knase-like_insert_dom_sf"/>
</dbReference>
<dbReference type="InterPro" id="IPR005302">
    <property type="entry name" value="MoCF_Sase_C"/>
</dbReference>
<gene>
    <name evidence="2" type="ORF">BDW47DRAFT_41845</name>
</gene>
<dbReference type="InterPro" id="IPR005303">
    <property type="entry name" value="MOCOS_middle"/>
</dbReference>
<dbReference type="Pfam" id="PF03473">
    <property type="entry name" value="MOSC"/>
    <property type="match status" value="1"/>
</dbReference>
<dbReference type="PANTHER" id="PTHR14237">
    <property type="entry name" value="MOLYBDOPTERIN COFACTOR SULFURASE MOSC"/>
    <property type="match status" value="1"/>
</dbReference>
<dbReference type="PROSITE" id="PS51340">
    <property type="entry name" value="MOSC"/>
    <property type="match status" value="1"/>
</dbReference>
<dbReference type="OrthoDB" id="17255at2759"/>
<feature type="domain" description="MOSC" evidence="1">
    <location>
        <begin position="228"/>
        <end position="388"/>
    </location>
</feature>
<evidence type="ECO:0000259" key="1">
    <source>
        <dbReference type="PROSITE" id="PS51340"/>
    </source>
</evidence>
<protein>
    <submittedName>
        <fullName evidence="2">MOSC domain protein</fullName>
    </submittedName>
</protein>
<evidence type="ECO:0000313" key="3">
    <source>
        <dbReference type="Proteomes" id="UP000234585"/>
    </source>
</evidence>
<dbReference type="GO" id="GO:0030170">
    <property type="term" value="F:pyridoxal phosphate binding"/>
    <property type="evidence" value="ECO:0007669"/>
    <property type="project" value="InterPro"/>
</dbReference>
<dbReference type="GeneID" id="36526142"/>
<reference evidence="2 3" key="1">
    <citation type="submission" date="2017-12" db="EMBL/GenBank/DDBJ databases">
        <authorList>
            <consortium name="DOE Joint Genome Institute"/>
            <person name="Haridas S."/>
            <person name="Kjaerbolling I."/>
            <person name="Vesth T.C."/>
            <person name="Frisvad J.C."/>
            <person name="Nybo J.L."/>
            <person name="Theobald S."/>
            <person name="Kuo A."/>
            <person name="Bowyer P."/>
            <person name="Matsuda Y."/>
            <person name="Mondo S."/>
            <person name="Lyhne E.K."/>
            <person name="Kogle M.E."/>
            <person name="Clum A."/>
            <person name="Lipzen A."/>
            <person name="Salamov A."/>
            <person name="Ngan C.Y."/>
            <person name="Daum C."/>
            <person name="Chiniquy J."/>
            <person name="Barry K."/>
            <person name="LaButti K."/>
            <person name="Simmons B.A."/>
            <person name="Magnuson J.K."/>
            <person name="Mortensen U.H."/>
            <person name="Larsen T.O."/>
            <person name="Grigoriev I.V."/>
            <person name="Baker S.E."/>
            <person name="Andersen M.R."/>
            <person name="Nordberg H.P."/>
            <person name="Cantor M.N."/>
            <person name="Hua S.X."/>
        </authorList>
    </citation>
    <scope>NUCLEOTIDE SEQUENCE [LARGE SCALE GENOMIC DNA]</scope>
    <source>
        <strain evidence="2 3">CBS 102.13</strain>
    </source>
</reference>
<name>A0A2I2FMG5_ASPCN</name>
<sequence length="426" mass="46778">MTRPIAIRTPTMQIHQLYTYPIKSLRGIEVPDARLTSTGFEYDRRFMLLKVIEGDDGVETLKNMHVPHFPEMGLFTTDIVFPSADGKRDGKVIVRHHPPGVDDDDDSRVSTLEIPLTPEVKGLEPLDILMHSSPTKGYNMGSAYNDWFSACFGYRVVLAYLGPHSRRVLGSFPPGKSAAHRESAPPPVSTWSLAVLAGVTLALNLVGPSGSSWADASAWPKLAATAGAVLLSSLLGRYVSSHGGKRKEEKITFADVAPYLLVSEASVDDLSGRFQGDVQMDVTKFRPNIVVSGVEKPFEEDYWAELSVGDGPARLLLTANCIRCSSINVDYDTGKMGTGETGTALKKLMRDRRVDRGAKWNPVFGRYTFLDRGSENMRIRRGDAVTVLRRAAEREICGEFSMIYTAGMMGTDMLQDWPGMGQPVTA</sequence>
<dbReference type="Pfam" id="PF03476">
    <property type="entry name" value="MOSC_N"/>
    <property type="match status" value="1"/>
</dbReference>
<dbReference type="GO" id="GO:0003824">
    <property type="term" value="F:catalytic activity"/>
    <property type="evidence" value="ECO:0007669"/>
    <property type="project" value="InterPro"/>
</dbReference>
<organism evidence="2 3">
    <name type="scientific">Aspergillus candidus</name>
    <dbReference type="NCBI Taxonomy" id="41067"/>
    <lineage>
        <taxon>Eukaryota</taxon>
        <taxon>Fungi</taxon>
        <taxon>Dikarya</taxon>
        <taxon>Ascomycota</taxon>
        <taxon>Pezizomycotina</taxon>
        <taxon>Eurotiomycetes</taxon>
        <taxon>Eurotiomycetidae</taxon>
        <taxon>Eurotiales</taxon>
        <taxon>Aspergillaceae</taxon>
        <taxon>Aspergillus</taxon>
        <taxon>Aspergillus subgen. Circumdati</taxon>
    </lineage>
</organism>
<evidence type="ECO:0000313" key="2">
    <source>
        <dbReference type="EMBL" id="PLB41820.1"/>
    </source>
</evidence>
<keyword evidence="3" id="KW-1185">Reference proteome</keyword>
<dbReference type="RefSeq" id="XP_024675832.1">
    <property type="nucleotide sequence ID" value="XM_024818982.1"/>
</dbReference>
<dbReference type="SUPFAM" id="SSF141673">
    <property type="entry name" value="MOSC N-terminal domain-like"/>
    <property type="match status" value="1"/>
</dbReference>
<proteinExistence type="predicted"/>
<dbReference type="AlphaFoldDB" id="A0A2I2FMG5"/>